<dbReference type="Pfam" id="PF22162">
    <property type="entry name" value="PFIN"/>
    <property type="match status" value="1"/>
</dbReference>
<organism evidence="1">
    <name type="scientific">Salmonella enterica</name>
    <name type="common">Salmonella choleraesuis</name>
    <dbReference type="NCBI Taxonomy" id="28901"/>
    <lineage>
        <taxon>Bacteria</taxon>
        <taxon>Pseudomonadati</taxon>
        <taxon>Pseudomonadota</taxon>
        <taxon>Gammaproteobacteria</taxon>
        <taxon>Enterobacterales</taxon>
        <taxon>Enterobacteriaceae</taxon>
        <taxon>Salmonella</taxon>
    </lineage>
</organism>
<gene>
    <name evidence="1" type="ORF">G8382_000391</name>
</gene>
<dbReference type="InterPro" id="IPR054044">
    <property type="entry name" value="PFIN"/>
</dbReference>
<evidence type="ECO:0000313" key="1">
    <source>
        <dbReference type="EMBL" id="HAG4650581.1"/>
    </source>
</evidence>
<comment type="caution">
    <text evidence="1">The sequence shown here is derived from an EMBL/GenBank/DDBJ whole genome shotgun (WGS) entry which is preliminary data.</text>
</comment>
<name>A0A763YY09_SALER</name>
<protein>
    <submittedName>
        <fullName evidence="1">Uncharacterized protein</fullName>
    </submittedName>
</protein>
<sequence length="161" mass="18220">MQDTWTVKLRDDHPGYTEVRLKRSLPGNDKYTVITVDAGKFLACYSNEIESYVLPPVRQWPPGKEDGIREFLNPSAGTAEMPRVSFVIKKKVTLRKRLLGLLKPVVESVTEEPVLSFTNGRHRAVYMAYAGAFRFPVEIHVSEAELLRQYCGSADNAYLTV</sequence>
<dbReference type="EMBL" id="DAAYKZ010000001">
    <property type="protein sequence ID" value="HAG4650581.1"/>
    <property type="molecule type" value="Genomic_DNA"/>
</dbReference>
<dbReference type="AlphaFoldDB" id="A0A763YY09"/>
<reference evidence="1" key="2">
    <citation type="submission" date="2020-02" db="EMBL/GenBank/DDBJ databases">
        <authorList>
            <consortium name="NCBI Pathogen Detection Project"/>
        </authorList>
    </citation>
    <scope>NUCLEOTIDE SEQUENCE</scope>
    <source>
        <strain evidence="1">MA.BM_SE06/8</strain>
    </source>
</reference>
<reference evidence="1" key="1">
    <citation type="journal article" date="2018" name="Genome Biol.">
        <title>SKESA: strategic k-mer extension for scrupulous assemblies.</title>
        <authorList>
            <person name="Souvorov A."/>
            <person name="Agarwala R."/>
            <person name="Lipman D.J."/>
        </authorList>
    </citation>
    <scope>NUCLEOTIDE SEQUENCE</scope>
    <source>
        <strain evidence="1">MA.BM_SE06/8</strain>
    </source>
</reference>
<accession>A0A763YY09</accession>
<proteinExistence type="predicted"/>